<protein>
    <recommendedName>
        <fullName evidence="5">MEI5 protein</fullName>
    </recommendedName>
</protein>
<feature type="region of interest" description="Disordered" evidence="2">
    <location>
        <begin position="364"/>
        <end position="401"/>
    </location>
</feature>
<comment type="caution">
    <text evidence="3">The sequence shown here is derived from an EMBL/GenBank/DDBJ whole genome shotgun (WGS) entry which is preliminary data.</text>
</comment>
<dbReference type="Proteomes" id="UP001302321">
    <property type="component" value="Unassembled WGS sequence"/>
</dbReference>
<feature type="region of interest" description="Disordered" evidence="2">
    <location>
        <begin position="446"/>
        <end position="501"/>
    </location>
</feature>
<evidence type="ECO:0000313" key="4">
    <source>
        <dbReference type="Proteomes" id="UP001302321"/>
    </source>
</evidence>
<evidence type="ECO:0008006" key="5">
    <source>
        <dbReference type="Google" id="ProtNLM"/>
    </source>
</evidence>
<reference evidence="3" key="2">
    <citation type="submission" date="2023-05" db="EMBL/GenBank/DDBJ databases">
        <authorList>
            <consortium name="Lawrence Berkeley National Laboratory"/>
            <person name="Steindorff A."/>
            <person name="Hensen N."/>
            <person name="Bonometti L."/>
            <person name="Westerberg I."/>
            <person name="Brannstrom I.O."/>
            <person name="Guillou S."/>
            <person name="Cros-Aarteil S."/>
            <person name="Calhoun S."/>
            <person name="Haridas S."/>
            <person name="Kuo A."/>
            <person name="Mondo S."/>
            <person name="Pangilinan J."/>
            <person name="Riley R."/>
            <person name="Labutti K."/>
            <person name="Andreopoulos B."/>
            <person name="Lipzen A."/>
            <person name="Chen C."/>
            <person name="Yanf M."/>
            <person name="Daum C."/>
            <person name="Ng V."/>
            <person name="Clum A."/>
            <person name="Ohm R."/>
            <person name="Martin F."/>
            <person name="Silar P."/>
            <person name="Natvig D."/>
            <person name="Lalanne C."/>
            <person name="Gautier V."/>
            <person name="Ament-Velasquez S.L."/>
            <person name="Kruys A."/>
            <person name="Hutchinson M.I."/>
            <person name="Powell A.J."/>
            <person name="Barry K."/>
            <person name="Miller A.N."/>
            <person name="Grigoriev I.V."/>
            <person name="Debuchy R."/>
            <person name="Gladieux P."/>
            <person name="Thoren M.H."/>
            <person name="Johannesson H."/>
        </authorList>
    </citation>
    <scope>NUCLEOTIDE SEQUENCE</scope>
    <source>
        <strain evidence="3">CBS 892.96</strain>
    </source>
</reference>
<proteinExistence type="predicted"/>
<name>A0AAN7A9Z7_9PEZI</name>
<keyword evidence="4" id="KW-1185">Reference proteome</keyword>
<feature type="compositionally biased region" description="Low complexity" evidence="2">
    <location>
        <begin position="378"/>
        <end position="396"/>
    </location>
</feature>
<feature type="coiled-coil region" evidence="1">
    <location>
        <begin position="40"/>
        <end position="145"/>
    </location>
</feature>
<evidence type="ECO:0000256" key="1">
    <source>
        <dbReference type="SAM" id="Coils"/>
    </source>
</evidence>
<dbReference type="AlphaFoldDB" id="A0AAN7A9Z7"/>
<sequence length="501" mass="55487">MATSARAPRSSDLSATPKYQLDDIESLFETLISHPGVKNIAAIGVENKKLRKQYEDLERDNKATLNQVGRLTTSLEKAEKEREDVSKKLQIALKDKQALGSQHLEAKQKLTDNEKNLAEERTKMQQQVDSVMSELNEERDKLQKMSAFSAKLAPIMENYKHLRSILDSMRTSAVKLAEEYLCDDVPLNGINWGTIKSHTALSGTDRIFPLPVSNSPVAKRMRAAAFLAILGHELRNHIFQPLYFPNNSTELNDFLNSLAKKDEEIEAHLRSVLLRAIIVFRDVTDSVSFQCIQSVVGTVTSCVESLVLEAKRQPFVSELKMYCAKACKEWEFIQKLERRVEFETDPDDNDLKDKQCWLPLSSKPSNFPVASPSKPHASGGNKNNKGTTTLTGTTSSPPQSPVEAASFLHAVVVWPAVTAERENDMAILSLGHFLTTSEIATAMVEQKELPASKDQHRAARDNKRKSRSMSTAGHSFGENGGAAGRSGSFLFAQVGNGSRGS</sequence>
<keyword evidence="1" id="KW-0175">Coiled coil</keyword>
<dbReference type="EMBL" id="MU866130">
    <property type="protein sequence ID" value="KAK4178794.1"/>
    <property type="molecule type" value="Genomic_DNA"/>
</dbReference>
<evidence type="ECO:0000313" key="3">
    <source>
        <dbReference type="EMBL" id="KAK4178794.1"/>
    </source>
</evidence>
<accession>A0AAN7A9Z7</accession>
<feature type="compositionally biased region" description="Basic and acidic residues" evidence="2">
    <location>
        <begin position="446"/>
        <end position="461"/>
    </location>
</feature>
<organism evidence="3 4">
    <name type="scientific">Triangularia setosa</name>
    <dbReference type="NCBI Taxonomy" id="2587417"/>
    <lineage>
        <taxon>Eukaryota</taxon>
        <taxon>Fungi</taxon>
        <taxon>Dikarya</taxon>
        <taxon>Ascomycota</taxon>
        <taxon>Pezizomycotina</taxon>
        <taxon>Sordariomycetes</taxon>
        <taxon>Sordariomycetidae</taxon>
        <taxon>Sordariales</taxon>
        <taxon>Podosporaceae</taxon>
        <taxon>Triangularia</taxon>
    </lineage>
</organism>
<gene>
    <name evidence="3" type="ORF">QBC36DRAFT_233514</name>
</gene>
<evidence type="ECO:0000256" key="2">
    <source>
        <dbReference type="SAM" id="MobiDB-lite"/>
    </source>
</evidence>
<reference evidence="3" key="1">
    <citation type="journal article" date="2023" name="Mol. Phylogenet. Evol.">
        <title>Genome-scale phylogeny and comparative genomics of the fungal order Sordariales.</title>
        <authorList>
            <person name="Hensen N."/>
            <person name="Bonometti L."/>
            <person name="Westerberg I."/>
            <person name="Brannstrom I.O."/>
            <person name="Guillou S."/>
            <person name="Cros-Aarteil S."/>
            <person name="Calhoun S."/>
            <person name="Haridas S."/>
            <person name="Kuo A."/>
            <person name="Mondo S."/>
            <person name="Pangilinan J."/>
            <person name="Riley R."/>
            <person name="LaButti K."/>
            <person name="Andreopoulos B."/>
            <person name="Lipzen A."/>
            <person name="Chen C."/>
            <person name="Yan M."/>
            <person name="Daum C."/>
            <person name="Ng V."/>
            <person name="Clum A."/>
            <person name="Steindorff A."/>
            <person name="Ohm R.A."/>
            <person name="Martin F."/>
            <person name="Silar P."/>
            <person name="Natvig D.O."/>
            <person name="Lalanne C."/>
            <person name="Gautier V."/>
            <person name="Ament-Velasquez S.L."/>
            <person name="Kruys A."/>
            <person name="Hutchinson M.I."/>
            <person name="Powell A.J."/>
            <person name="Barry K."/>
            <person name="Miller A.N."/>
            <person name="Grigoriev I.V."/>
            <person name="Debuchy R."/>
            <person name="Gladieux P."/>
            <person name="Hiltunen Thoren M."/>
            <person name="Johannesson H."/>
        </authorList>
    </citation>
    <scope>NUCLEOTIDE SEQUENCE</scope>
    <source>
        <strain evidence="3">CBS 892.96</strain>
    </source>
</reference>